<dbReference type="Pfam" id="PF02653">
    <property type="entry name" value="BPD_transp_2"/>
    <property type="match status" value="1"/>
</dbReference>
<dbReference type="GO" id="GO:1903806">
    <property type="term" value="P:L-isoleucine import across plasma membrane"/>
    <property type="evidence" value="ECO:0007669"/>
    <property type="project" value="TreeGrafter"/>
</dbReference>
<dbReference type="Proteomes" id="UP000199476">
    <property type="component" value="Unassembled WGS sequence"/>
</dbReference>
<feature type="transmembrane region" description="Helical" evidence="10">
    <location>
        <begin position="201"/>
        <end position="219"/>
    </location>
</feature>
<keyword evidence="8 10" id="KW-0472">Membrane</keyword>
<keyword evidence="6" id="KW-0029">Amino-acid transport</keyword>
<proteinExistence type="inferred from homology"/>
<dbReference type="GO" id="GO:0015190">
    <property type="term" value="F:L-leucine transmembrane transporter activity"/>
    <property type="evidence" value="ECO:0007669"/>
    <property type="project" value="TreeGrafter"/>
</dbReference>
<dbReference type="GO" id="GO:0015192">
    <property type="term" value="F:L-phenylalanine transmembrane transporter activity"/>
    <property type="evidence" value="ECO:0007669"/>
    <property type="project" value="TreeGrafter"/>
</dbReference>
<comment type="similarity">
    <text evidence="9">Belongs to the binding-protein-dependent transport system permease family. LivHM subfamily.</text>
</comment>
<dbReference type="PANTHER" id="PTHR11795">
    <property type="entry name" value="BRANCHED-CHAIN AMINO ACID TRANSPORT SYSTEM PERMEASE PROTEIN LIVH"/>
    <property type="match status" value="1"/>
</dbReference>
<evidence type="ECO:0000256" key="8">
    <source>
        <dbReference type="ARBA" id="ARBA00023136"/>
    </source>
</evidence>
<evidence type="ECO:0000256" key="6">
    <source>
        <dbReference type="ARBA" id="ARBA00022970"/>
    </source>
</evidence>
<evidence type="ECO:0000256" key="9">
    <source>
        <dbReference type="ARBA" id="ARBA00037998"/>
    </source>
</evidence>
<dbReference type="GO" id="GO:0005886">
    <property type="term" value="C:plasma membrane"/>
    <property type="evidence" value="ECO:0007669"/>
    <property type="project" value="UniProtKB-SubCell"/>
</dbReference>
<dbReference type="GO" id="GO:0042941">
    <property type="term" value="P:D-alanine transmembrane transport"/>
    <property type="evidence" value="ECO:0007669"/>
    <property type="project" value="TreeGrafter"/>
</dbReference>
<evidence type="ECO:0000313" key="11">
    <source>
        <dbReference type="EMBL" id="SDL20484.1"/>
    </source>
</evidence>
<dbReference type="InterPro" id="IPR052157">
    <property type="entry name" value="BCAA_transport_permease"/>
</dbReference>
<dbReference type="OrthoDB" id="9807115at2"/>
<sequence length="311" mass="34091">MLGNLVDGIVLGCVITLGGLGISYVLLLQNYFNFTGGTYFTLGAFLAYGFLEFIPMGELPLVTFGPGLLVSMLLAMIFLAVIMTFFDKILFKPLRERNAPFMFFYLTAFGMLFVIRSIVYLVWGADMRRYVAGLPHMYRFPGGINVTADELFVVIGTVVLVAVLYYFQYHTSLGKAMLATADNERLASITGIKIRNIHTTVTVIAGLVTAMGGVFYGIVVQLRPLMGFNLLMAMFFAVITGGHGAILGTLGAGLIIGVVQEFGSVFLQIFIDAGGIPIEMSAYKEVLAFFFLIIILLTRPYGIFQGTFLDR</sequence>
<protein>
    <submittedName>
        <fullName evidence="11">Neutral amino acid transport system permease protein</fullName>
    </submittedName>
</protein>
<name>A0A1G9I6K2_9FIRM</name>
<feature type="transmembrane region" description="Helical" evidence="10">
    <location>
        <begin position="286"/>
        <end position="304"/>
    </location>
</feature>
<dbReference type="GO" id="GO:0005304">
    <property type="term" value="F:L-valine transmembrane transporter activity"/>
    <property type="evidence" value="ECO:0007669"/>
    <property type="project" value="TreeGrafter"/>
</dbReference>
<feature type="transmembrane region" description="Helical" evidence="10">
    <location>
        <begin position="68"/>
        <end position="91"/>
    </location>
</feature>
<dbReference type="PANTHER" id="PTHR11795:SF371">
    <property type="entry name" value="HIGH-AFFINITY BRANCHED-CHAIN AMINO ACID TRANSPORT SYSTEM PERMEASE PROTEIN LIVH"/>
    <property type="match status" value="1"/>
</dbReference>
<evidence type="ECO:0000256" key="5">
    <source>
        <dbReference type="ARBA" id="ARBA00022692"/>
    </source>
</evidence>
<evidence type="ECO:0000256" key="10">
    <source>
        <dbReference type="SAM" id="Phobius"/>
    </source>
</evidence>
<accession>A0A1G9I6K2</accession>
<feature type="transmembrane region" description="Helical" evidence="10">
    <location>
        <begin position="103"/>
        <end position="123"/>
    </location>
</feature>
<keyword evidence="5 10" id="KW-0812">Transmembrane</keyword>
<keyword evidence="7 10" id="KW-1133">Transmembrane helix</keyword>
<comment type="subcellular location">
    <subcellularLocation>
        <location evidence="1">Cell membrane</location>
        <topology evidence="1">Multi-pass membrane protein</topology>
    </subcellularLocation>
</comment>
<reference evidence="11 12" key="1">
    <citation type="submission" date="2016-10" db="EMBL/GenBank/DDBJ databases">
        <authorList>
            <person name="de Groot N.N."/>
        </authorList>
    </citation>
    <scope>NUCLEOTIDE SEQUENCE [LARGE SCALE GENOMIC DNA]</scope>
    <source>
        <strain evidence="11 12">SLAS-1</strain>
    </source>
</reference>
<keyword evidence="4" id="KW-0997">Cell inner membrane</keyword>
<feature type="transmembrane region" description="Helical" evidence="10">
    <location>
        <begin position="39"/>
        <end position="56"/>
    </location>
</feature>
<evidence type="ECO:0000313" key="12">
    <source>
        <dbReference type="Proteomes" id="UP000199476"/>
    </source>
</evidence>
<evidence type="ECO:0000256" key="1">
    <source>
        <dbReference type="ARBA" id="ARBA00004651"/>
    </source>
</evidence>
<dbReference type="AlphaFoldDB" id="A0A1G9I6K2"/>
<dbReference type="InterPro" id="IPR001851">
    <property type="entry name" value="ABC_transp_permease"/>
</dbReference>
<evidence type="ECO:0000256" key="7">
    <source>
        <dbReference type="ARBA" id="ARBA00022989"/>
    </source>
</evidence>
<evidence type="ECO:0000256" key="3">
    <source>
        <dbReference type="ARBA" id="ARBA00022475"/>
    </source>
</evidence>
<dbReference type="EMBL" id="FNGO01000002">
    <property type="protein sequence ID" value="SDL20484.1"/>
    <property type="molecule type" value="Genomic_DNA"/>
</dbReference>
<keyword evidence="3" id="KW-1003">Cell membrane</keyword>
<dbReference type="STRING" id="321763.SAMN04488692_102121"/>
<keyword evidence="2" id="KW-0813">Transport</keyword>
<dbReference type="RefSeq" id="WP_089758002.1">
    <property type="nucleotide sequence ID" value="NZ_FNGO01000002.1"/>
</dbReference>
<keyword evidence="12" id="KW-1185">Reference proteome</keyword>
<evidence type="ECO:0000256" key="2">
    <source>
        <dbReference type="ARBA" id="ARBA00022448"/>
    </source>
</evidence>
<dbReference type="CDD" id="cd06582">
    <property type="entry name" value="TM_PBP1_LivH_like"/>
    <property type="match status" value="1"/>
</dbReference>
<feature type="transmembrane region" description="Helical" evidence="10">
    <location>
        <begin position="231"/>
        <end position="259"/>
    </location>
</feature>
<feature type="transmembrane region" description="Helical" evidence="10">
    <location>
        <begin position="143"/>
        <end position="167"/>
    </location>
</feature>
<dbReference type="GO" id="GO:0015188">
    <property type="term" value="F:L-isoleucine transmembrane transporter activity"/>
    <property type="evidence" value="ECO:0007669"/>
    <property type="project" value="TreeGrafter"/>
</dbReference>
<gene>
    <name evidence="11" type="ORF">SAMN04488692_102121</name>
</gene>
<feature type="transmembrane region" description="Helical" evidence="10">
    <location>
        <begin position="6"/>
        <end position="27"/>
    </location>
</feature>
<evidence type="ECO:0000256" key="4">
    <source>
        <dbReference type="ARBA" id="ARBA00022519"/>
    </source>
</evidence>
<dbReference type="GO" id="GO:0015808">
    <property type="term" value="P:L-alanine transport"/>
    <property type="evidence" value="ECO:0007669"/>
    <property type="project" value="TreeGrafter"/>
</dbReference>
<organism evidence="11 12">
    <name type="scientific">Halarsenatibacter silvermanii</name>
    <dbReference type="NCBI Taxonomy" id="321763"/>
    <lineage>
        <taxon>Bacteria</taxon>
        <taxon>Bacillati</taxon>
        <taxon>Bacillota</taxon>
        <taxon>Clostridia</taxon>
        <taxon>Halanaerobiales</taxon>
        <taxon>Halarsenatibacteraceae</taxon>
        <taxon>Halarsenatibacter</taxon>
    </lineage>
</organism>